<dbReference type="Proteomes" id="UP001055955">
    <property type="component" value="Chromosome"/>
</dbReference>
<feature type="compositionally biased region" description="Low complexity" evidence="1">
    <location>
        <begin position="192"/>
        <end position="206"/>
    </location>
</feature>
<evidence type="ECO:0000313" key="3">
    <source>
        <dbReference type="Proteomes" id="UP001055955"/>
    </source>
</evidence>
<dbReference type="RefSeq" id="WP_258568384.1">
    <property type="nucleotide sequence ID" value="NZ_CP092900.1"/>
</dbReference>
<dbReference type="EMBL" id="CP092900">
    <property type="protein sequence ID" value="UTC24600.1"/>
    <property type="molecule type" value="Genomic_DNA"/>
</dbReference>
<evidence type="ECO:0000313" key="2">
    <source>
        <dbReference type="EMBL" id="UTC24600.1"/>
    </source>
</evidence>
<reference evidence="2 3" key="1">
    <citation type="journal article" date="2022" name="Nat. Microbiol.">
        <title>The microbiome of a bacterivorous marine choanoflagellate contains a resource-demanding obligate bacterial associate.</title>
        <authorList>
            <person name="Needham D.M."/>
            <person name="Poirier C."/>
            <person name="Bachy C."/>
            <person name="George E.E."/>
            <person name="Wilken S."/>
            <person name="Yung C.C.M."/>
            <person name="Limardo A.J."/>
            <person name="Morando M."/>
            <person name="Sudek L."/>
            <person name="Malmstrom R.R."/>
            <person name="Keeling P.J."/>
            <person name="Santoro A.E."/>
            <person name="Worden A.Z."/>
        </authorList>
    </citation>
    <scope>NUCLEOTIDE SEQUENCE [LARGE SCALE GENOMIC DNA]</scope>
    <source>
        <strain evidence="2 3">Comchoano-1</strain>
    </source>
</reference>
<evidence type="ECO:0000256" key="1">
    <source>
        <dbReference type="SAM" id="MobiDB-lite"/>
    </source>
</evidence>
<sequence>MLTSIEQMSMEHTLINKSHIALLGLSSLLTVSAAKGLSNIDLTASIETVIINAGATDTGAVTVIGAGPALNANYQLSEDLAVSLDGSIITNIDHLGDYVDGTHTEPDGIQYLISASVFPAFLEQECVKAGLTAGHYNVAAEDTAGAYKKEVNGLFVGITVATDNHSADSESGRGFTVSATVGTTLNNDLAATESGTTTGSSPRSGGIVKVSAGRSI</sequence>
<accession>A0ABY5DJ67</accession>
<gene>
    <name evidence="2" type="ORF">MMH89_00265</name>
</gene>
<proteinExistence type="predicted"/>
<feature type="region of interest" description="Disordered" evidence="1">
    <location>
        <begin position="188"/>
        <end position="216"/>
    </location>
</feature>
<name>A0ABY5DJ67_9GAMM</name>
<protein>
    <submittedName>
        <fullName evidence="2">Uncharacterized protein</fullName>
    </submittedName>
</protein>
<organism evidence="2 3">
    <name type="scientific">Candidatus Comchoanobacter bicostacola</name>
    <dbReference type="NCBI Taxonomy" id="2919598"/>
    <lineage>
        <taxon>Bacteria</taxon>
        <taxon>Pseudomonadati</taxon>
        <taxon>Pseudomonadota</taxon>
        <taxon>Gammaproteobacteria</taxon>
        <taxon>Candidatus Comchoanobacterales</taxon>
        <taxon>Candidatus Comchoanobacteraceae</taxon>
        <taxon>Candidatus Comchoanobacter</taxon>
    </lineage>
</organism>
<keyword evidence="3" id="KW-1185">Reference proteome</keyword>